<dbReference type="RefSeq" id="WP_264503305.1">
    <property type="nucleotide sequence ID" value="NZ_JAPDDS010000017.1"/>
</dbReference>
<comment type="caution">
    <text evidence="2">The sequence shown here is derived from an EMBL/GenBank/DDBJ whole genome shotgun (WGS) entry which is preliminary data.</text>
</comment>
<reference evidence="2 3" key="1">
    <citation type="submission" date="2022-10" db="EMBL/GenBank/DDBJ databases">
        <title>Luteolibacter flavescens strain MCCC 1K03193, whole genome shotgun sequencing project.</title>
        <authorList>
            <person name="Zhao G."/>
            <person name="Shen L."/>
        </authorList>
    </citation>
    <scope>NUCLEOTIDE SEQUENCE [LARGE SCALE GENOMIC DNA]</scope>
    <source>
        <strain evidence="2 3">MCCC 1K03193</strain>
    </source>
</reference>
<proteinExistence type="predicted"/>
<sequence length="64" mass="7088">MKPTTLFAAAAAGLFLFATSCERHEWEETRKLHEKHGHASHGEGHDDHGHGHEGEKHGEEKAAH</sequence>
<dbReference type="PROSITE" id="PS51257">
    <property type="entry name" value="PROKAR_LIPOPROTEIN"/>
    <property type="match status" value="1"/>
</dbReference>
<keyword evidence="3" id="KW-1185">Reference proteome</keyword>
<evidence type="ECO:0000256" key="1">
    <source>
        <dbReference type="SAM" id="MobiDB-lite"/>
    </source>
</evidence>
<dbReference type="Proteomes" id="UP001207930">
    <property type="component" value="Unassembled WGS sequence"/>
</dbReference>
<gene>
    <name evidence="2" type="ORF">OKA04_21610</name>
</gene>
<feature type="region of interest" description="Disordered" evidence="1">
    <location>
        <begin position="25"/>
        <end position="64"/>
    </location>
</feature>
<name>A0ABT3FUT1_9BACT</name>
<dbReference type="EMBL" id="JAPDDS010000017">
    <property type="protein sequence ID" value="MCW1887349.1"/>
    <property type="molecule type" value="Genomic_DNA"/>
</dbReference>
<accession>A0ABT3FUT1</accession>
<organism evidence="2 3">
    <name type="scientific">Luteolibacter flavescens</name>
    <dbReference type="NCBI Taxonomy" id="1859460"/>
    <lineage>
        <taxon>Bacteria</taxon>
        <taxon>Pseudomonadati</taxon>
        <taxon>Verrucomicrobiota</taxon>
        <taxon>Verrucomicrobiia</taxon>
        <taxon>Verrucomicrobiales</taxon>
        <taxon>Verrucomicrobiaceae</taxon>
        <taxon>Luteolibacter</taxon>
    </lineage>
</organism>
<evidence type="ECO:0000313" key="2">
    <source>
        <dbReference type="EMBL" id="MCW1887349.1"/>
    </source>
</evidence>
<evidence type="ECO:0000313" key="3">
    <source>
        <dbReference type="Proteomes" id="UP001207930"/>
    </source>
</evidence>
<feature type="compositionally biased region" description="Basic and acidic residues" evidence="1">
    <location>
        <begin position="40"/>
        <end position="64"/>
    </location>
</feature>
<evidence type="ECO:0008006" key="4">
    <source>
        <dbReference type="Google" id="ProtNLM"/>
    </source>
</evidence>
<protein>
    <recommendedName>
        <fullName evidence="4">Efflux transporter periplasmic adaptor subunit</fullName>
    </recommendedName>
</protein>